<dbReference type="PANTHER" id="PTHR34883:SF8">
    <property type="entry name" value="EXTRACELLULAR SERINE-RICH PROTEIN (AFU_ORTHOLOGUE AFUA_6G00670)"/>
    <property type="match status" value="1"/>
</dbReference>
<feature type="compositionally biased region" description="Low complexity" evidence="1">
    <location>
        <begin position="196"/>
        <end position="207"/>
    </location>
</feature>
<evidence type="ECO:0000256" key="1">
    <source>
        <dbReference type="SAM" id="MobiDB-lite"/>
    </source>
</evidence>
<feature type="transmembrane region" description="Helical" evidence="2">
    <location>
        <begin position="226"/>
        <end position="249"/>
    </location>
</feature>
<dbReference type="PANTHER" id="PTHR34883">
    <property type="entry name" value="SERINE-RICH PROTEIN, PUTATIVE-RELATED-RELATED"/>
    <property type="match status" value="1"/>
</dbReference>
<dbReference type="Gene3D" id="2.60.40.420">
    <property type="entry name" value="Cupredoxins - blue copper proteins"/>
    <property type="match status" value="1"/>
</dbReference>
<feature type="signal peptide" evidence="3">
    <location>
        <begin position="1"/>
        <end position="27"/>
    </location>
</feature>
<evidence type="ECO:0000313" key="5">
    <source>
        <dbReference type="Proteomes" id="UP000799777"/>
    </source>
</evidence>
<reference evidence="4" key="1">
    <citation type="journal article" date="2020" name="Stud. Mycol.">
        <title>101 Dothideomycetes genomes: a test case for predicting lifestyles and emergence of pathogens.</title>
        <authorList>
            <person name="Haridas S."/>
            <person name="Albert R."/>
            <person name="Binder M."/>
            <person name="Bloem J."/>
            <person name="Labutti K."/>
            <person name="Salamov A."/>
            <person name="Andreopoulos B."/>
            <person name="Baker S."/>
            <person name="Barry K."/>
            <person name="Bills G."/>
            <person name="Bluhm B."/>
            <person name="Cannon C."/>
            <person name="Castanera R."/>
            <person name="Culley D."/>
            <person name="Daum C."/>
            <person name="Ezra D."/>
            <person name="Gonzalez J."/>
            <person name="Henrissat B."/>
            <person name="Kuo A."/>
            <person name="Liang C."/>
            <person name="Lipzen A."/>
            <person name="Lutzoni F."/>
            <person name="Magnuson J."/>
            <person name="Mondo S."/>
            <person name="Nolan M."/>
            <person name="Ohm R."/>
            <person name="Pangilinan J."/>
            <person name="Park H.-J."/>
            <person name="Ramirez L."/>
            <person name="Alfaro M."/>
            <person name="Sun H."/>
            <person name="Tritt A."/>
            <person name="Yoshinaga Y."/>
            <person name="Zwiers L.-H."/>
            <person name="Turgeon B."/>
            <person name="Goodwin S."/>
            <person name="Spatafora J."/>
            <person name="Crous P."/>
            <person name="Grigoriev I."/>
        </authorList>
    </citation>
    <scope>NUCLEOTIDE SEQUENCE</scope>
    <source>
        <strain evidence="4">CBS 110217</strain>
    </source>
</reference>
<dbReference type="SUPFAM" id="SSF49503">
    <property type="entry name" value="Cupredoxins"/>
    <property type="match status" value="1"/>
</dbReference>
<protein>
    <recommendedName>
        <fullName evidence="6">Extracellular serine-rich protein</fullName>
    </recommendedName>
</protein>
<proteinExistence type="predicted"/>
<keyword evidence="2" id="KW-1133">Transmembrane helix</keyword>
<name>A0A9P4HH23_9PLEO</name>
<dbReference type="AlphaFoldDB" id="A0A9P4HH23"/>
<evidence type="ECO:0000313" key="4">
    <source>
        <dbReference type="EMBL" id="KAF2033459.1"/>
    </source>
</evidence>
<keyword evidence="3" id="KW-0732">Signal</keyword>
<evidence type="ECO:0000256" key="2">
    <source>
        <dbReference type="SAM" id="Phobius"/>
    </source>
</evidence>
<feature type="compositionally biased region" description="Polar residues" evidence="1">
    <location>
        <begin position="208"/>
        <end position="219"/>
    </location>
</feature>
<comment type="caution">
    <text evidence="4">The sequence shown here is derived from an EMBL/GenBank/DDBJ whole genome shotgun (WGS) entry which is preliminary data.</text>
</comment>
<dbReference type="InterPro" id="IPR008972">
    <property type="entry name" value="Cupredoxin"/>
</dbReference>
<keyword evidence="2" id="KW-0472">Membrane</keyword>
<keyword evidence="2" id="KW-0812">Transmembrane</keyword>
<feature type="chain" id="PRO_5040488481" description="Extracellular serine-rich protein" evidence="3">
    <location>
        <begin position="28"/>
        <end position="370"/>
    </location>
</feature>
<organism evidence="4 5">
    <name type="scientific">Setomelanomma holmii</name>
    <dbReference type="NCBI Taxonomy" id="210430"/>
    <lineage>
        <taxon>Eukaryota</taxon>
        <taxon>Fungi</taxon>
        <taxon>Dikarya</taxon>
        <taxon>Ascomycota</taxon>
        <taxon>Pezizomycotina</taxon>
        <taxon>Dothideomycetes</taxon>
        <taxon>Pleosporomycetidae</taxon>
        <taxon>Pleosporales</taxon>
        <taxon>Pleosporineae</taxon>
        <taxon>Phaeosphaeriaceae</taxon>
        <taxon>Setomelanomma</taxon>
    </lineage>
</organism>
<feature type="region of interest" description="Disordered" evidence="1">
    <location>
        <begin position="187"/>
        <end position="219"/>
    </location>
</feature>
<dbReference type="CDD" id="cd12087">
    <property type="entry name" value="TM_EGFR-like"/>
    <property type="match status" value="1"/>
</dbReference>
<keyword evidence="5" id="KW-1185">Reference proteome</keyword>
<gene>
    <name evidence="4" type="ORF">EK21DRAFT_58446</name>
</gene>
<dbReference type="OrthoDB" id="2331100at2759"/>
<dbReference type="InterPro" id="IPR052953">
    <property type="entry name" value="Ser-rich/MCO-related"/>
</dbReference>
<accession>A0A9P4HH23</accession>
<dbReference type="EMBL" id="ML978166">
    <property type="protein sequence ID" value="KAF2033459.1"/>
    <property type="molecule type" value="Genomic_DNA"/>
</dbReference>
<dbReference type="Proteomes" id="UP000799777">
    <property type="component" value="Unassembled WGS sequence"/>
</dbReference>
<evidence type="ECO:0000256" key="3">
    <source>
        <dbReference type="SAM" id="SignalP"/>
    </source>
</evidence>
<sequence length="370" mass="38380">MPPHSWALGQAFVFVTLQLSSFGSAQAVDAFLTSPVPIAAAATFTTTAPAASSPPQVHVIKAGAGGFKFEPQQITNVAVGDIVSFEFYPPDHSVARAEFGSPCVPYEYSHRDKPGFWSGTQLVDTIADVTTYNVTINSTEPLFFYCAAPNSCKGELMLGAINPNSTQTLAKQIQAAKEATLQLAPGEAMPREGGASNSSPTSTSTSTAQDPQNQGPGPNSKISTAVIAGITVGIVAFLAICAALFFFIGRSKSLKEIVRKHDEGAQMKPVGVGVGGNAGYAELGVGMQQFPVPPGTPQSGYHGDALGVWGSPAPAYASPAVGVAGMKLMRCSDQKGGQIAVAELPSPTLGRQEFVAELDGGHVPTREKKL</sequence>
<evidence type="ECO:0008006" key="6">
    <source>
        <dbReference type="Google" id="ProtNLM"/>
    </source>
</evidence>